<organism evidence="1 2">
    <name type="scientific">Negadavirga shengliensis</name>
    <dbReference type="NCBI Taxonomy" id="1389218"/>
    <lineage>
        <taxon>Bacteria</taxon>
        <taxon>Pseudomonadati</taxon>
        <taxon>Bacteroidota</taxon>
        <taxon>Cytophagia</taxon>
        <taxon>Cytophagales</taxon>
        <taxon>Cyclobacteriaceae</taxon>
        <taxon>Negadavirga</taxon>
    </lineage>
</organism>
<evidence type="ECO:0000313" key="1">
    <source>
        <dbReference type="EMBL" id="MFC4872982.1"/>
    </source>
</evidence>
<name>A0ABV9T392_9BACT</name>
<proteinExistence type="predicted"/>
<reference evidence="2" key="1">
    <citation type="journal article" date="2019" name="Int. J. Syst. Evol. Microbiol.">
        <title>The Global Catalogue of Microorganisms (GCM) 10K type strain sequencing project: providing services to taxonomists for standard genome sequencing and annotation.</title>
        <authorList>
            <consortium name="The Broad Institute Genomics Platform"/>
            <consortium name="The Broad Institute Genome Sequencing Center for Infectious Disease"/>
            <person name="Wu L."/>
            <person name="Ma J."/>
        </authorList>
    </citation>
    <scope>NUCLEOTIDE SEQUENCE [LARGE SCALE GENOMIC DNA]</scope>
    <source>
        <strain evidence="2">CGMCC 4.7466</strain>
    </source>
</reference>
<evidence type="ECO:0000313" key="2">
    <source>
        <dbReference type="Proteomes" id="UP001595818"/>
    </source>
</evidence>
<protein>
    <submittedName>
        <fullName evidence="1">Uncharacterized protein</fullName>
    </submittedName>
</protein>
<sequence length="86" mass="9742">MKCSGFRQPSLEPFLNTVLRKSMAEIPAPKPTSIQTISQNNWAPEAIGELKISSSICFCFFIYQIFSQDNIECCFCKMTNKKAVQL</sequence>
<dbReference type="EMBL" id="JBHSJJ010000008">
    <property type="protein sequence ID" value="MFC4872982.1"/>
    <property type="molecule type" value="Genomic_DNA"/>
</dbReference>
<keyword evidence="2" id="KW-1185">Reference proteome</keyword>
<dbReference type="Proteomes" id="UP001595818">
    <property type="component" value="Unassembled WGS sequence"/>
</dbReference>
<accession>A0ABV9T392</accession>
<gene>
    <name evidence="1" type="ORF">ACFPFU_14890</name>
</gene>
<comment type="caution">
    <text evidence="1">The sequence shown here is derived from an EMBL/GenBank/DDBJ whole genome shotgun (WGS) entry which is preliminary data.</text>
</comment>
<dbReference type="RefSeq" id="WP_377065563.1">
    <property type="nucleotide sequence ID" value="NZ_JBHSJJ010000008.1"/>
</dbReference>